<evidence type="ECO:0000313" key="1">
    <source>
        <dbReference type="EMBL" id="KAH7918008.1"/>
    </source>
</evidence>
<dbReference type="Proteomes" id="UP000790709">
    <property type="component" value="Unassembled WGS sequence"/>
</dbReference>
<sequence>VRLKFAGVHADTYIDVVNMDRYNAILGARFMHEHGIRLDFKTKSIIVDGRACPALTVGEETA</sequence>
<feature type="non-terminal residue" evidence="1">
    <location>
        <position position="62"/>
    </location>
</feature>
<comment type="caution">
    <text evidence="1">The sequence shown here is derived from an EMBL/GenBank/DDBJ whole genome shotgun (WGS) entry which is preliminary data.</text>
</comment>
<dbReference type="EMBL" id="MU266876">
    <property type="protein sequence ID" value="KAH7918008.1"/>
    <property type="molecule type" value="Genomic_DNA"/>
</dbReference>
<evidence type="ECO:0000313" key="2">
    <source>
        <dbReference type="Proteomes" id="UP000790709"/>
    </source>
</evidence>
<protein>
    <submittedName>
        <fullName evidence="1">Uncharacterized protein</fullName>
    </submittedName>
</protein>
<organism evidence="1 2">
    <name type="scientific">Leucogyrophana mollusca</name>
    <dbReference type="NCBI Taxonomy" id="85980"/>
    <lineage>
        <taxon>Eukaryota</taxon>
        <taxon>Fungi</taxon>
        <taxon>Dikarya</taxon>
        <taxon>Basidiomycota</taxon>
        <taxon>Agaricomycotina</taxon>
        <taxon>Agaricomycetes</taxon>
        <taxon>Agaricomycetidae</taxon>
        <taxon>Boletales</taxon>
        <taxon>Boletales incertae sedis</taxon>
        <taxon>Leucogyrophana</taxon>
    </lineage>
</organism>
<reference evidence="1" key="1">
    <citation type="journal article" date="2021" name="New Phytol.">
        <title>Evolutionary innovations through gain and loss of genes in the ectomycorrhizal Boletales.</title>
        <authorList>
            <person name="Wu G."/>
            <person name="Miyauchi S."/>
            <person name="Morin E."/>
            <person name="Kuo A."/>
            <person name="Drula E."/>
            <person name="Varga T."/>
            <person name="Kohler A."/>
            <person name="Feng B."/>
            <person name="Cao Y."/>
            <person name="Lipzen A."/>
            <person name="Daum C."/>
            <person name="Hundley H."/>
            <person name="Pangilinan J."/>
            <person name="Johnson J."/>
            <person name="Barry K."/>
            <person name="LaButti K."/>
            <person name="Ng V."/>
            <person name="Ahrendt S."/>
            <person name="Min B."/>
            <person name="Choi I.G."/>
            <person name="Park H."/>
            <person name="Plett J.M."/>
            <person name="Magnuson J."/>
            <person name="Spatafora J.W."/>
            <person name="Nagy L.G."/>
            <person name="Henrissat B."/>
            <person name="Grigoriev I.V."/>
            <person name="Yang Z.L."/>
            <person name="Xu J."/>
            <person name="Martin F.M."/>
        </authorList>
    </citation>
    <scope>NUCLEOTIDE SEQUENCE</scope>
    <source>
        <strain evidence="1">KUC20120723A-06</strain>
    </source>
</reference>
<proteinExistence type="predicted"/>
<gene>
    <name evidence="1" type="ORF">BV22DRAFT_986414</name>
</gene>
<name>A0ACB8AYV2_9AGAM</name>
<keyword evidence="2" id="KW-1185">Reference proteome</keyword>
<feature type="non-terminal residue" evidence="1">
    <location>
        <position position="1"/>
    </location>
</feature>
<accession>A0ACB8AYV2</accession>